<accession>A0A937A4I4</accession>
<dbReference type="InterPro" id="IPR012902">
    <property type="entry name" value="N_methyl_site"/>
</dbReference>
<dbReference type="Proteomes" id="UP000651057">
    <property type="component" value="Unassembled WGS sequence"/>
</dbReference>
<proteinExistence type="predicted"/>
<feature type="transmembrane region" description="Helical" evidence="1">
    <location>
        <begin position="12"/>
        <end position="37"/>
    </location>
</feature>
<evidence type="ECO:0000256" key="1">
    <source>
        <dbReference type="SAM" id="Phobius"/>
    </source>
</evidence>
<keyword evidence="3" id="KW-1185">Reference proteome</keyword>
<comment type="caution">
    <text evidence="2">The sequence shown here is derived from an EMBL/GenBank/DDBJ whole genome shotgun (WGS) entry which is preliminary data.</text>
</comment>
<keyword evidence="1" id="KW-1133">Transmembrane helix</keyword>
<protein>
    <submittedName>
        <fullName evidence="2">Prepilin-type N-terminal cleavage/methylation domain-containing protein</fullName>
    </submittedName>
</protein>
<name>A0A937A4I4_9FLAO</name>
<gene>
    <name evidence="2" type="ORF">JJQ60_11775</name>
</gene>
<dbReference type="EMBL" id="JAERQJ010000004">
    <property type="protein sequence ID" value="MBL0684199.1"/>
    <property type="molecule type" value="Genomic_DNA"/>
</dbReference>
<organism evidence="2 3">
    <name type="scientific">Aquimarina mytili</name>
    <dbReference type="NCBI Taxonomy" id="874423"/>
    <lineage>
        <taxon>Bacteria</taxon>
        <taxon>Pseudomonadati</taxon>
        <taxon>Bacteroidota</taxon>
        <taxon>Flavobacteriia</taxon>
        <taxon>Flavobacteriales</taxon>
        <taxon>Flavobacteriaceae</taxon>
        <taxon>Aquimarina</taxon>
    </lineage>
</organism>
<sequence>MSKITSKIKAFTLTEIMVVIVISTIVAGLAFTVLGVVQNNMRTIGDNYEKKSKIKSLETALTIDFNSFSDATWDSKENKLKVFSPIGERVYQFYTDSIVTNIETYPVRVEEKIFYFEGKPVTSGVIDAIKLNFDKKQVSQHLFVFKYNDPTLHF</sequence>
<dbReference type="AlphaFoldDB" id="A0A937A4I4"/>
<dbReference type="Pfam" id="PF07963">
    <property type="entry name" value="N_methyl"/>
    <property type="match status" value="1"/>
</dbReference>
<reference evidence="2" key="1">
    <citation type="submission" date="2021-01" db="EMBL/GenBank/DDBJ databases">
        <authorList>
            <person name="Zhong Y.L."/>
        </authorList>
    </citation>
    <scope>NUCLEOTIDE SEQUENCE</scope>
    <source>
        <strain evidence="2">KCTC 23302</strain>
    </source>
</reference>
<evidence type="ECO:0000313" key="3">
    <source>
        <dbReference type="Proteomes" id="UP000651057"/>
    </source>
</evidence>
<keyword evidence="1" id="KW-0472">Membrane</keyword>
<evidence type="ECO:0000313" key="2">
    <source>
        <dbReference type="EMBL" id="MBL0684199.1"/>
    </source>
</evidence>
<dbReference type="NCBIfam" id="TIGR02532">
    <property type="entry name" value="IV_pilin_GFxxxE"/>
    <property type="match status" value="1"/>
</dbReference>
<keyword evidence="1" id="KW-0812">Transmembrane</keyword>
<dbReference type="RefSeq" id="WP_201919964.1">
    <property type="nucleotide sequence ID" value="NZ_BAABAX010000003.1"/>
</dbReference>